<dbReference type="InterPro" id="IPR050446">
    <property type="entry name" value="FAD-oxidoreductase/Apoptosis"/>
</dbReference>
<evidence type="ECO:0000256" key="4">
    <source>
        <dbReference type="ARBA" id="ARBA00023002"/>
    </source>
</evidence>
<dbReference type="Gene3D" id="3.50.50.60">
    <property type="entry name" value="FAD/NAD(P)-binding domain"/>
    <property type="match status" value="2"/>
</dbReference>
<evidence type="ECO:0000313" key="7">
    <source>
        <dbReference type="Proteomes" id="UP000178996"/>
    </source>
</evidence>
<accession>A0A1G2H180</accession>
<evidence type="ECO:0000256" key="2">
    <source>
        <dbReference type="ARBA" id="ARBA00022630"/>
    </source>
</evidence>
<dbReference type="SUPFAM" id="SSF55424">
    <property type="entry name" value="FAD/NAD-linked reductases, dimerisation (C-terminal) domain"/>
    <property type="match status" value="1"/>
</dbReference>
<dbReference type="Pfam" id="PF07992">
    <property type="entry name" value="Pyr_redox_2"/>
    <property type="match status" value="1"/>
</dbReference>
<dbReference type="AlphaFoldDB" id="A0A1G2H180"/>
<protein>
    <recommendedName>
        <fullName evidence="5">FAD/NAD(P)-binding domain-containing protein</fullName>
    </recommendedName>
</protein>
<comment type="cofactor">
    <cofactor evidence="1">
        <name>FAD</name>
        <dbReference type="ChEBI" id="CHEBI:57692"/>
    </cofactor>
</comment>
<evidence type="ECO:0000256" key="3">
    <source>
        <dbReference type="ARBA" id="ARBA00022827"/>
    </source>
</evidence>
<name>A0A1G2H180_9BACT</name>
<dbReference type="InterPro" id="IPR036188">
    <property type="entry name" value="FAD/NAD-bd_sf"/>
</dbReference>
<evidence type="ECO:0000259" key="5">
    <source>
        <dbReference type="Pfam" id="PF07992"/>
    </source>
</evidence>
<organism evidence="6 7">
    <name type="scientific">Candidatus Ryanbacteria bacterium RIFCSPLOWO2_12_FULL_47_9c</name>
    <dbReference type="NCBI Taxonomy" id="1802131"/>
    <lineage>
        <taxon>Bacteria</taxon>
        <taxon>Candidatus Ryaniibacteriota</taxon>
    </lineage>
</organism>
<dbReference type="EMBL" id="MHOB01000056">
    <property type="protein sequence ID" value="OGZ56224.1"/>
    <property type="molecule type" value="Genomic_DNA"/>
</dbReference>
<keyword evidence="4" id="KW-0560">Oxidoreductase</keyword>
<sequence>MKSVKYLIIGGGVAGTTAAETLRGLDVSASIAIVSDEPYRLYSRIMLSKPNFFLQKIPFEQIWLKTESWYKEKNIELISGVTANALDAKAKNVTLSSGEVITYEKLLLAVGGRVRIWDLKIPEAGVFYLRTLDDAKAIIAAVPNAKQALSIGGGFVSFEMCDMLRLANLEVSLILREAHYWSPMLDEASGKIIERALEKGGVKIYRNAEVASVLGEKMVDGAILKDGTRLACQMIIAGIGLSCPTDWLKNAGVAVNHGILANEYLETNMPDVWAAGDAAEFRDVILDEQIQLGNWVNAQMHGRAAAFNMTGKHDPFKLVSFYTTQGFGITIAFVGDSRPLPERTVIPRGSADAGSYGRIIVKDGKVFGATLINRTNELGLISKMIEKNVNVAGREQDLGNASFDLKTLIV</sequence>
<reference evidence="6 7" key="1">
    <citation type="journal article" date="2016" name="Nat. Commun.">
        <title>Thousands of microbial genomes shed light on interconnected biogeochemical processes in an aquifer system.</title>
        <authorList>
            <person name="Anantharaman K."/>
            <person name="Brown C.T."/>
            <person name="Hug L.A."/>
            <person name="Sharon I."/>
            <person name="Castelle C.J."/>
            <person name="Probst A.J."/>
            <person name="Thomas B.C."/>
            <person name="Singh A."/>
            <person name="Wilkins M.J."/>
            <person name="Karaoz U."/>
            <person name="Brodie E.L."/>
            <person name="Williams K.H."/>
            <person name="Hubbard S.S."/>
            <person name="Banfield J.F."/>
        </authorList>
    </citation>
    <scope>NUCLEOTIDE SEQUENCE [LARGE SCALE GENOMIC DNA]</scope>
</reference>
<dbReference type="GO" id="GO:0016651">
    <property type="term" value="F:oxidoreductase activity, acting on NAD(P)H"/>
    <property type="evidence" value="ECO:0007669"/>
    <property type="project" value="TreeGrafter"/>
</dbReference>
<feature type="domain" description="FAD/NAD(P)-binding" evidence="5">
    <location>
        <begin position="5"/>
        <end position="302"/>
    </location>
</feature>
<evidence type="ECO:0000313" key="6">
    <source>
        <dbReference type="EMBL" id="OGZ56224.1"/>
    </source>
</evidence>
<keyword evidence="2" id="KW-0285">Flavoprotein</keyword>
<evidence type="ECO:0000256" key="1">
    <source>
        <dbReference type="ARBA" id="ARBA00001974"/>
    </source>
</evidence>
<comment type="caution">
    <text evidence="6">The sequence shown here is derived from an EMBL/GenBank/DDBJ whole genome shotgun (WGS) entry which is preliminary data.</text>
</comment>
<keyword evidence="3" id="KW-0274">FAD</keyword>
<dbReference type="Proteomes" id="UP000178996">
    <property type="component" value="Unassembled WGS sequence"/>
</dbReference>
<gene>
    <name evidence="6" type="ORF">A3G60_01805</name>
</gene>
<dbReference type="PANTHER" id="PTHR43557:SF2">
    <property type="entry name" value="RIESKE DOMAIN-CONTAINING PROTEIN-RELATED"/>
    <property type="match status" value="1"/>
</dbReference>
<dbReference type="PRINTS" id="PR00368">
    <property type="entry name" value="FADPNR"/>
</dbReference>
<dbReference type="PANTHER" id="PTHR43557">
    <property type="entry name" value="APOPTOSIS-INDUCING FACTOR 1"/>
    <property type="match status" value="1"/>
</dbReference>
<dbReference type="InterPro" id="IPR023753">
    <property type="entry name" value="FAD/NAD-binding_dom"/>
</dbReference>
<dbReference type="GO" id="GO:0005737">
    <property type="term" value="C:cytoplasm"/>
    <property type="evidence" value="ECO:0007669"/>
    <property type="project" value="TreeGrafter"/>
</dbReference>
<dbReference type="PRINTS" id="PR00469">
    <property type="entry name" value="PNDRDTASEII"/>
</dbReference>
<dbReference type="SUPFAM" id="SSF51905">
    <property type="entry name" value="FAD/NAD(P)-binding domain"/>
    <property type="match status" value="2"/>
</dbReference>
<proteinExistence type="predicted"/>
<dbReference type="Gene3D" id="3.30.390.30">
    <property type="match status" value="1"/>
</dbReference>
<dbReference type="InterPro" id="IPR016156">
    <property type="entry name" value="FAD/NAD-linked_Rdtase_dimer_sf"/>
</dbReference>